<dbReference type="EMBL" id="MUJZ01048999">
    <property type="protein sequence ID" value="OTF74030.1"/>
    <property type="molecule type" value="Genomic_DNA"/>
</dbReference>
<feature type="non-terminal residue" evidence="6">
    <location>
        <position position="1"/>
    </location>
</feature>
<protein>
    <submittedName>
        <fullName evidence="6">AP-3 complex subunit mu-1-like protein</fullName>
    </submittedName>
</protein>
<name>A0A1Y3AZR6_EURMA</name>
<feature type="domain" description="MHD" evidence="5">
    <location>
        <begin position="51"/>
        <end position="298"/>
    </location>
</feature>
<keyword evidence="7" id="KW-1185">Reference proteome</keyword>
<dbReference type="PROSITE" id="PS00991">
    <property type="entry name" value="CLAT_ADAPTOR_M_2"/>
    <property type="match status" value="1"/>
</dbReference>
<comment type="subcellular location">
    <subcellularLocation>
        <location evidence="1">Endomembrane system</location>
    </subcellularLocation>
</comment>
<organism evidence="6 7">
    <name type="scientific">Euroglyphus maynei</name>
    <name type="common">Mayne's house dust mite</name>
    <dbReference type="NCBI Taxonomy" id="6958"/>
    <lineage>
        <taxon>Eukaryota</taxon>
        <taxon>Metazoa</taxon>
        <taxon>Ecdysozoa</taxon>
        <taxon>Arthropoda</taxon>
        <taxon>Chelicerata</taxon>
        <taxon>Arachnida</taxon>
        <taxon>Acari</taxon>
        <taxon>Acariformes</taxon>
        <taxon>Sarcoptiformes</taxon>
        <taxon>Astigmata</taxon>
        <taxon>Psoroptidia</taxon>
        <taxon>Analgoidea</taxon>
        <taxon>Pyroglyphidae</taxon>
        <taxon>Pyroglyphinae</taxon>
        <taxon>Euroglyphus</taxon>
    </lineage>
</organism>
<dbReference type="Proteomes" id="UP000194236">
    <property type="component" value="Unassembled WGS sequence"/>
</dbReference>
<reference evidence="6 7" key="1">
    <citation type="submission" date="2017-03" db="EMBL/GenBank/DDBJ databases">
        <title>Genome Survey of Euroglyphus maynei.</title>
        <authorList>
            <person name="Arlian L.G."/>
            <person name="Morgan M.S."/>
            <person name="Rider S.D."/>
        </authorList>
    </citation>
    <scope>NUCLEOTIDE SEQUENCE [LARGE SCALE GENOMIC DNA]</scope>
    <source>
        <strain evidence="6">Arlian Lab</strain>
        <tissue evidence="6">Whole body</tissue>
    </source>
</reference>
<dbReference type="PANTHER" id="PTHR10529">
    <property type="entry name" value="AP COMPLEX SUBUNIT MU"/>
    <property type="match status" value="1"/>
</dbReference>
<evidence type="ECO:0000256" key="2">
    <source>
        <dbReference type="ARBA" id="ARBA00022448"/>
    </source>
</evidence>
<dbReference type="GO" id="GO:0030131">
    <property type="term" value="C:clathrin adaptor complex"/>
    <property type="evidence" value="ECO:0007669"/>
    <property type="project" value="InterPro"/>
</dbReference>
<evidence type="ECO:0000259" key="5">
    <source>
        <dbReference type="PROSITE" id="PS51072"/>
    </source>
</evidence>
<evidence type="ECO:0000313" key="7">
    <source>
        <dbReference type="Proteomes" id="UP000194236"/>
    </source>
</evidence>
<dbReference type="AlphaFoldDB" id="A0A1Y3AZR6"/>
<dbReference type="OrthoDB" id="870at2759"/>
<evidence type="ECO:0000313" key="6">
    <source>
        <dbReference type="EMBL" id="OTF74030.1"/>
    </source>
</evidence>
<dbReference type="GO" id="GO:0016192">
    <property type="term" value="P:vesicle-mediated transport"/>
    <property type="evidence" value="ECO:0007669"/>
    <property type="project" value="InterPro"/>
</dbReference>
<dbReference type="SUPFAM" id="SSF49447">
    <property type="entry name" value="Second domain of Mu2 adaptin subunit (ap50) of ap2 adaptor"/>
    <property type="match status" value="1"/>
</dbReference>
<keyword evidence="4" id="KW-0472">Membrane</keyword>
<accession>A0A1Y3AZR6</accession>
<sequence>ESNILKELIKPPNFLRTIANTVTGRNNVSSTLPTGQLSNVPWRRFGVKYTNNEAYFDVIEEVDAIIDKSGSVVSAEIQGYVCVDCCVKLSGMPDLCLSFVNPTLFDDVSFHPCIRFKRWESEKVLSFIPPDGNFRLMSYHIGAQNMVNIPIFVRHHISFKESIGGKLEIQIGAKQLMGKNLENIFIEMIMPKNVLNVNLVPNQGKYTFDSVTKLLVWDVGKMEIHQGKSLPTVKGSIVLQSGAPIPDSNPNILVKFNISQFAISGLKVNRLDMYGEVGKYKPFKGVKYMTKAGNFQVRT</sequence>
<dbReference type="PROSITE" id="PS51072">
    <property type="entry name" value="MHD"/>
    <property type="match status" value="1"/>
</dbReference>
<gene>
    <name evidence="6" type="ORF">BLA29_002708</name>
</gene>
<dbReference type="PROSITE" id="PS00990">
    <property type="entry name" value="CLAT_ADAPTOR_M_1"/>
    <property type="match status" value="1"/>
</dbReference>
<comment type="caution">
    <text evidence="6">The sequence shown here is derived from an EMBL/GenBank/DDBJ whole genome shotgun (WGS) entry which is preliminary data.</text>
</comment>
<evidence type="ECO:0000256" key="1">
    <source>
        <dbReference type="ARBA" id="ARBA00004308"/>
    </source>
</evidence>
<dbReference type="Pfam" id="PF00928">
    <property type="entry name" value="Adap_comp_sub"/>
    <property type="match status" value="1"/>
</dbReference>
<dbReference type="GO" id="GO:0012505">
    <property type="term" value="C:endomembrane system"/>
    <property type="evidence" value="ECO:0007669"/>
    <property type="project" value="UniProtKB-SubCell"/>
</dbReference>
<dbReference type="InterPro" id="IPR018240">
    <property type="entry name" value="Clathrin_mu_CS"/>
</dbReference>
<dbReference type="InterPro" id="IPR036168">
    <property type="entry name" value="AP2_Mu_C_sf"/>
</dbReference>
<dbReference type="Gene3D" id="2.60.40.1170">
    <property type="entry name" value="Mu homology domain, subdomain B"/>
    <property type="match status" value="2"/>
</dbReference>
<evidence type="ECO:0000256" key="3">
    <source>
        <dbReference type="ARBA" id="ARBA00022927"/>
    </source>
</evidence>
<evidence type="ECO:0000256" key="4">
    <source>
        <dbReference type="ARBA" id="ARBA00023136"/>
    </source>
</evidence>
<dbReference type="GO" id="GO:0006886">
    <property type="term" value="P:intracellular protein transport"/>
    <property type="evidence" value="ECO:0007669"/>
    <property type="project" value="InterPro"/>
</dbReference>
<proteinExistence type="predicted"/>
<keyword evidence="2" id="KW-0813">Transport</keyword>
<keyword evidence="3" id="KW-0653">Protein transport</keyword>
<dbReference type="InterPro" id="IPR028565">
    <property type="entry name" value="MHD"/>
</dbReference>
<dbReference type="InterPro" id="IPR050431">
    <property type="entry name" value="Adaptor_comp_med_subunit"/>
</dbReference>